<feature type="domain" description="Amidohydrolase-related" evidence="1">
    <location>
        <begin position="55"/>
        <end position="370"/>
    </location>
</feature>
<name>A0ABZ0RVF7_9BACI</name>
<proteinExistence type="predicted"/>
<dbReference type="InterPro" id="IPR032466">
    <property type="entry name" value="Metal_Hydrolase"/>
</dbReference>
<dbReference type="PANTHER" id="PTHR42717">
    <property type="entry name" value="DIHYDROOROTASE-RELATED"/>
    <property type="match status" value="1"/>
</dbReference>
<dbReference type="PIRSF" id="PIRSF039004">
    <property type="entry name" value="ADE_EF_0837"/>
    <property type="match status" value="1"/>
</dbReference>
<dbReference type="SUPFAM" id="SSF51556">
    <property type="entry name" value="Metallo-dependent hydrolases"/>
    <property type="match status" value="1"/>
</dbReference>
<dbReference type="EMBL" id="CP137624">
    <property type="protein sequence ID" value="WPK12135.1"/>
    <property type="molecule type" value="Genomic_DNA"/>
</dbReference>
<dbReference type="SUPFAM" id="SSF51338">
    <property type="entry name" value="Composite domain of metallo-dependent hydrolases"/>
    <property type="match status" value="1"/>
</dbReference>
<gene>
    <name evidence="2" type="ORF">R6U77_00155</name>
</gene>
<dbReference type="InterPro" id="IPR011059">
    <property type="entry name" value="Metal-dep_hydrolase_composite"/>
</dbReference>
<protein>
    <submittedName>
        <fullName evidence="2">Amidohydrolase/deacetylase family metallohydrolase</fullName>
    </submittedName>
</protein>
<dbReference type="RefSeq" id="WP_319836940.1">
    <property type="nucleotide sequence ID" value="NZ_CP137624.1"/>
</dbReference>
<reference evidence="2 3" key="1">
    <citation type="submission" date="2023-09" db="EMBL/GenBank/DDBJ databases">
        <authorList>
            <person name="Page C.A."/>
            <person name="Perez-Diaz I.M."/>
        </authorList>
    </citation>
    <scope>NUCLEOTIDE SEQUENCE [LARGE SCALE GENOMIC DNA]</scope>
    <source>
        <strain evidence="2 3">Ll15</strain>
    </source>
</reference>
<dbReference type="NCBIfam" id="NF006689">
    <property type="entry name" value="PRK09237.1"/>
    <property type="match status" value="1"/>
</dbReference>
<evidence type="ECO:0000313" key="2">
    <source>
        <dbReference type="EMBL" id="WPK12135.1"/>
    </source>
</evidence>
<dbReference type="InterPro" id="IPR020043">
    <property type="entry name" value="Deacetylase_Atu3266-like"/>
</dbReference>
<evidence type="ECO:0000313" key="3">
    <source>
        <dbReference type="Proteomes" id="UP001322664"/>
    </source>
</evidence>
<dbReference type="Pfam" id="PF01979">
    <property type="entry name" value="Amidohydro_1"/>
    <property type="match status" value="1"/>
</dbReference>
<dbReference type="InterPro" id="IPR006680">
    <property type="entry name" value="Amidohydro-rel"/>
</dbReference>
<dbReference type="Proteomes" id="UP001322664">
    <property type="component" value="Chromosome"/>
</dbReference>
<dbReference type="PANTHER" id="PTHR42717:SF1">
    <property type="entry name" value="IMIDAZOLONEPROPIONASE AND RELATED AMIDOHYDROLASES"/>
    <property type="match status" value="1"/>
</dbReference>
<dbReference type="Gene3D" id="3.20.20.140">
    <property type="entry name" value="Metal-dependent hydrolases"/>
    <property type="match status" value="1"/>
</dbReference>
<keyword evidence="3" id="KW-1185">Reference proteome</keyword>
<evidence type="ECO:0000259" key="1">
    <source>
        <dbReference type="Pfam" id="PF01979"/>
    </source>
</evidence>
<organism evidence="2 3">
    <name type="scientific">Lysinibacillus louembei</name>
    <dbReference type="NCBI Taxonomy" id="1470088"/>
    <lineage>
        <taxon>Bacteria</taxon>
        <taxon>Bacillati</taxon>
        <taxon>Bacillota</taxon>
        <taxon>Bacilli</taxon>
        <taxon>Bacillales</taxon>
        <taxon>Bacillaceae</taxon>
        <taxon>Lysinibacillus</taxon>
    </lineage>
</organism>
<dbReference type="Gene3D" id="2.30.40.10">
    <property type="entry name" value="Urease, subunit C, domain 1"/>
    <property type="match status" value="1"/>
</dbReference>
<accession>A0ABZ0RVF7</accession>
<sequence length="374" mass="40629">MSSYTIIQNGFVIDPEKSGIEQKEIGIIDGKLADSKDVLAQGPNIEYIDAEGACIAPGFIDLHVHVFKDATTLGIAADLVGIMQGVTTIVDAGSSGYANYQLLKETVIEQSETEVLAFLNIAKDGLGAGLSELADPKSLMSIEEAKEIFANEPQIVGLKARMSGSVVKEQGIAPLEHARQLADALQKPIMVHIGNPPPYLNEVFPLLEQGDVVTHAFHGKKNGILNEEGYLLDSAAEALQRGVLFDVGHGTSSFSYQTLRKFKENYTEPFSISTDIYLNNYDNPVGSLMLTMTKLLELGFTLEEVVRAVTIRAAQAISLTEQGTLRHGTRADLTLFTLQDKVTNLVDSEGVVLVANRVLQPKMTVRNGRVVFRQ</sequence>